<dbReference type="AlphaFoldDB" id="A0AA41UJN7"/>
<feature type="domain" description="DinB-like" evidence="1">
    <location>
        <begin position="17"/>
        <end position="158"/>
    </location>
</feature>
<protein>
    <submittedName>
        <fullName evidence="2">DinB family protein</fullName>
    </submittedName>
</protein>
<evidence type="ECO:0000313" key="3">
    <source>
        <dbReference type="Proteomes" id="UP001165341"/>
    </source>
</evidence>
<dbReference type="InterPro" id="IPR024775">
    <property type="entry name" value="DinB-like"/>
</dbReference>
<dbReference type="InterPro" id="IPR034660">
    <property type="entry name" value="DinB/YfiT-like"/>
</dbReference>
<dbReference type="EMBL" id="JALGAR010000001">
    <property type="protein sequence ID" value="MCI4657171.1"/>
    <property type="molecule type" value="Genomic_DNA"/>
</dbReference>
<organism evidence="2 3">
    <name type="scientific">Cryobacterium zhongshanensis</name>
    <dbReference type="NCBI Taxonomy" id="2928153"/>
    <lineage>
        <taxon>Bacteria</taxon>
        <taxon>Bacillati</taxon>
        <taxon>Actinomycetota</taxon>
        <taxon>Actinomycetes</taxon>
        <taxon>Micrococcales</taxon>
        <taxon>Microbacteriaceae</taxon>
        <taxon>Cryobacterium</taxon>
    </lineage>
</organism>
<dbReference type="Pfam" id="PF12867">
    <property type="entry name" value="DinB_2"/>
    <property type="match status" value="1"/>
</dbReference>
<reference evidence="2" key="1">
    <citation type="submission" date="2022-03" db="EMBL/GenBank/DDBJ databases">
        <title>Cryobacterium sp. nov. strain ZS14-85, isolated from Antarctic soil.</title>
        <authorList>
            <person name="Li J."/>
            <person name="Niu G."/>
        </authorList>
    </citation>
    <scope>NUCLEOTIDE SEQUENCE</scope>
    <source>
        <strain evidence="2">ZS14-85</strain>
    </source>
</reference>
<gene>
    <name evidence="2" type="ORF">MQH31_05015</name>
</gene>
<name>A0AA41UJN7_9MICO</name>
<accession>A0AA41UJN7</accession>
<proteinExistence type="predicted"/>
<evidence type="ECO:0000313" key="2">
    <source>
        <dbReference type="EMBL" id="MCI4657171.1"/>
    </source>
</evidence>
<sequence>MLSGELLSEAYGRVGGVVRSVLRQAGPALLEYRADPEANSIAWLVWHLTRVQDGHVSELLGEDELWTTDGWAAKFGLPFPDTETGYGQTTEQVGGVRASAELLGGYFDAVHARTLAYLPTLTPDDLDRIVDTSWNPPVTLGARLVSVLADDLQHAGQAAFVRGLAVRSGV</sequence>
<evidence type="ECO:0000259" key="1">
    <source>
        <dbReference type="Pfam" id="PF12867"/>
    </source>
</evidence>
<dbReference type="SUPFAM" id="SSF109854">
    <property type="entry name" value="DinB/YfiT-like putative metalloenzymes"/>
    <property type="match status" value="1"/>
</dbReference>
<dbReference type="RefSeq" id="WP_134532555.1">
    <property type="nucleotide sequence ID" value="NZ_JALGAR010000001.1"/>
</dbReference>
<keyword evidence="3" id="KW-1185">Reference proteome</keyword>
<comment type="caution">
    <text evidence="2">The sequence shown here is derived from an EMBL/GenBank/DDBJ whole genome shotgun (WGS) entry which is preliminary data.</text>
</comment>
<dbReference type="Gene3D" id="1.20.120.450">
    <property type="entry name" value="dinb family like domain"/>
    <property type="match status" value="1"/>
</dbReference>
<dbReference type="NCBIfam" id="NF047843">
    <property type="entry name" value="MST_Rv0443"/>
    <property type="match status" value="1"/>
</dbReference>
<dbReference type="Proteomes" id="UP001165341">
    <property type="component" value="Unassembled WGS sequence"/>
</dbReference>